<feature type="transmembrane region" description="Helical" evidence="1">
    <location>
        <begin position="6"/>
        <end position="28"/>
    </location>
</feature>
<dbReference type="PANTHER" id="PTHR10555">
    <property type="entry name" value="SORTING NEXIN"/>
    <property type="match status" value="1"/>
</dbReference>
<name>A0A1R2CXZ2_9CILI</name>
<keyword evidence="4" id="KW-1185">Reference proteome</keyword>
<evidence type="ECO:0000313" key="4">
    <source>
        <dbReference type="Proteomes" id="UP000187209"/>
    </source>
</evidence>
<sequence>MGKTSIILIIYWILILSLPLASLCFTIYNKNAIYSELRPLSILISLFFNTTLIVFCLIKPIDIENIYSRSSTTYQQMLKTYFIEEESLWGLEKVYDKFDGVIDKNISIIERENIKSIIIKETKTIEEDSKTVFIYVMEICYGKTKNLTRTVMRRYREFIEMFHDLKISNPDKIFPEFPGMTATKKDVTVEVLKKRGIFFNEMLEFIVSEKLNSPILNIFLTSAVESEFIKINKKERIMSTVQETNFFVYISKVTKEKKKFMIYARYEVIVQCGKFNTTTYHRFSDFKELRKYLCKRYRNIGELPEDYIMKSSINPKVISERKIRLTSFLQSLLDRQDLKVDAEVVRFLKLDKIVIPNEINK</sequence>
<feature type="domain" description="PX" evidence="2">
    <location>
        <begin position="227"/>
        <end position="355"/>
    </location>
</feature>
<evidence type="ECO:0000256" key="1">
    <source>
        <dbReference type="SAM" id="Phobius"/>
    </source>
</evidence>
<gene>
    <name evidence="3" type="ORF">SteCoe_3071</name>
</gene>
<dbReference type="InterPro" id="IPR001683">
    <property type="entry name" value="PX_dom"/>
</dbReference>
<dbReference type="OrthoDB" id="325081at2759"/>
<dbReference type="EMBL" id="MPUH01000035">
    <property type="protein sequence ID" value="OMJ93879.1"/>
    <property type="molecule type" value="Genomic_DNA"/>
</dbReference>
<accession>A0A1R2CXZ2</accession>
<dbReference type="Proteomes" id="UP000187209">
    <property type="component" value="Unassembled WGS sequence"/>
</dbReference>
<protein>
    <recommendedName>
        <fullName evidence="2">PX domain-containing protein</fullName>
    </recommendedName>
</protein>
<dbReference type="CDD" id="cd06093">
    <property type="entry name" value="PX_domain"/>
    <property type="match status" value="2"/>
</dbReference>
<evidence type="ECO:0000259" key="2">
    <source>
        <dbReference type="PROSITE" id="PS50195"/>
    </source>
</evidence>
<dbReference type="SUPFAM" id="SSF64268">
    <property type="entry name" value="PX domain"/>
    <property type="match status" value="2"/>
</dbReference>
<keyword evidence="1" id="KW-0472">Membrane</keyword>
<reference evidence="3 4" key="1">
    <citation type="submission" date="2016-11" db="EMBL/GenBank/DDBJ databases">
        <title>The macronuclear genome of Stentor coeruleus: a giant cell with tiny introns.</title>
        <authorList>
            <person name="Slabodnick M."/>
            <person name="Ruby J.G."/>
            <person name="Reiff S.B."/>
            <person name="Swart E.C."/>
            <person name="Gosai S."/>
            <person name="Prabakaran S."/>
            <person name="Witkowska E."/>
            <person name="Larue G.E."/>
            <person name="Fisher S."/>
            <person name="Freeman R.M."/>
            <person name="Gunawardena J."/>
            <person name="Chu W."/>
            <person name="Stover N.A."/>
            <person name="Gregory B.D."/>
            <person name="Nowacki M."/>
            <person name="Derisi J."/>
            <person name="Roy S.W."/>
            <person name="Marshall W.F."/>
            <person name="Sood P."/>
        </authorList>
    </citation>
    <scope>NUCLEOTIDE SEQUENCE [LARGE SCALE GENOMIC DNA]</scope>
    <source>
        <strain evidence="3">WM001</strain>
    </source>
</reference>
<comment type="caution">
    <text evidence="3">The sequence shown here is derived from an EMBL/GenBank/DDBJ whole genome shotgun (WGS) entry which is preliminary data.</text>
</comment>
<organism evidence="3 4">
    <name type="scientific">Stentor coeruleus</name>
    <dbReference type="NCBI Taxonomy" id="5963"/>
    <lineage>
        <taxon>Eukaryota</taxon>
        <taxon>Sar</taxon>
        <taxon>Alveolata</taxon>
        <taxon>Ciliophora</taxon>
        <taxon>Postciliodesmatophora</taxon>
        <taxon>Heterotrichea</taxon>
        <taxon>Heterotrichida</taxon>
        <taxon>Stentoridae</taxon>
        <taxon>Stentor</taxon>
    </lineage>
</organism>
<dbReference type="PANTHER" id="PTHR10555:SF170">
    <property type="entry name" value="FI18122P1"/>
    <property type="match status" value="1"/>
</dbReference>
<dbReference type="Pfam" id="PF00787">
    <property type="entry name" value="PX"/>
    <property type="match status" value="2"/>
</dbReference>
<dbReference type="Gene3D" id="3.30.1520.10">
    <property type="entry name" value="Phox-like domain"/>
    <property type="match status" value="2"/>
</dbReference>
<dbReference type="GO" id="GO:0005768">
    <property type="term" value="C:endosome"/>
    <property type="evidence" value="ECO:0007669"/>
    <property type="project" value="TreeGrafter"/>
</dbReference>
<feature type="domain" description="PX" evidence="2">
    <location>
        <begin position="113"/>
        <end position="235"/>
    </location>
</feature>
<keyword evidence="1" id="KW-1133">Transmembrane helix</keyword>
<keyword evidence="1" id="KW-0812">Transmembrane</keyword>
<proteinExistence type="predicted"/>
<dbReference type="PROSITE" id="PS50195">
    <property type="entry name" value="PX"/>
    <property type="match status" value="2"/>
</dbReference>
<dbReference type="AlphaFoldDB" id="A0A1R2CXZ2"/>
<dbReference type="SMART" id="SM00312">
    <property type="entry name" value="PX"/>
    <property type="match status" value="2"/>
</dbReference>
<dbReference type="InterPro" id="IPR036871">
    <property type="entry name" value="PX_dom_sf"/>
</dbReference>
<feature type="transmembrane region" description="Helical" evidence="1">
    <location>
        <begin position="40"/>
        <end position="61"/>
    </location>
</feature>
<dbReference type="GO" id="GO:0035091">
    <property type="term" value="F:phosphatidylinositol binding"/>
    <property type="evidence" value="ECO:0007669"/>
    <property type="project" value="InterPro"/>
</dbReference>
<evidence type="ECO:0000313" key="3">
    <source>
        <dbReference type="EMBL" id="OMJ93879.1"/>
    </source>
</evidence>